<dbReference type="AlphaFoldDB" id="A0A8J5GI10"/>
<dbReference type="InterPro" id="IPR017946">
    <property type="entry name" value="PLC-like_Pdiesterase_TIM-brl"/>
</dbReference>
<dbReference type="EMBL" id="JACMSC010000009">
    <property type="protein sequence ID" value="KAG6507896.1"/>
    <property type="molecule type" value="Genomic_DNA"/>
</dbReference>
<evidence type="ECO:0000313" key="10">
    <source>
        <dbReference type="EMBL" id="KAG6507896.1"/>
    </source>
</evidence>
<protein>
    <recommendedName>
        <fullName evidence="2">glycerophosphodiester phosphodiesterase</fullName>
        <ecNumber evidence="2">3.1.4.46</ecNumber>
    </recommendedName>
</protein>
<evidence type="ECO:0000256" key="4">
    <source>
        <dbReference type="ARBA" id="ARBA00022798"/>
    </source>
</evidence>
<reference evidence="10 11" key="1">
    <citation type="submission" date="2020-08" db="EMBL/GenBank/DDBJ databases">
        <title>Plant Genome Project.</title>
        <authorList>
            <person name="Zhang R.-G."/>
        </authorList>
    </citation>
    <scope>NUCLEOTIDE SEQUENCE [LARGE SCALE GENOMIC DNA]</scope>
    <source>
        <tissue evidence="10">Rhizome</tissue>
    </source>
</reference>
<dbReference type="PANTHER" id="PTHR43620:SF7">
    <property type="entry name" value="GLYCEROPHOSPHODIESTER PHOSPHODIESTERASE GDPD5-RELATED"/>
    <property type="match status" value="1"/>
</dbReference>
<keyword evidence="11" id="KW-1185">Reference proteome</keyword>
<dbReference type="FunFam" id="3.20.20.190:FF:000011">
    <property type="entry name" value="Glycerophosphodiester phosphodiesterase GDPDL3"/>
    <property type="match status" value="1"/>
</dbReference>
<evidence type="ECO:0000256" key="8">
    <source>
        <dbReference type="SAM" id="MobiDB-lite"/>
    </source>
</evidence>
<proteinExistence type="inferred from homology"/>
<evidence type="ECO:0000259" key="9">
    <source>
        <dbReference type="PROSITE" id="PS51704"/>
    </source>
</evidence>
<keyword evidence="3" id="KW-0732">Signal</keyword>
<feature type="compositionally biased region" description="Pro residues" evidence="8">
    <location>
        <begin position="405"/>
        <end position="420"/>
    </location>
</feature>
<dbReference type="Proteomes" id="UP000734854">
    <property type="component" value="Unassembled WGS sequence"/>
</dbReference>
<accession>A0A8J5GI10</accession>
<evidence type="ECO:0000256" key="3">
    <source>
        <dbReference type="ARBA" id="ARBA00022729"/>
    </source>
</evidence>
<evidence type="ECO:0000313" key="11">
    <source>
        <dbReference type="Proteomes" id="UP000734854"/>
    </source>
</evidence>
<keyword evidence="6" id="KW-0325">Glycoprotein</keyword>
<evidence type="ECO:0000256" key="5">
    <source>
        <dbReference type="ARBA" id="ARBA00022801"/>
    </source>
</evidence>
<dbReference type="PANTHER" id="PTHR43620">
    <property type="entry name" value="GLYCEROPHOSPHORYL DIESTER PHOSPHODIESTERASE"/>
    <property type="match status" value="1"/>
</dbReference>
<dbReference type="PROSITE" id="PS51704">
    <property type="entry name" value="GP_PDE"/>
    <property type="match status" value="1"/>
</dbReference>
<comment type="caution">
    <text evidence="10">The sequence shown here is derived from an EMBL/GenBank/DDBJ whole genome shotgun (WGS) entry which is preliminary data.</text>
</comment>
<dbReference type="Pfam" id="PF03009">
    <property type="entry name" value="GDPD"/>
    <property type="match status" value="1"/>
</dbReference>
<evidence type="ECO:0000256" key="1">
    <source>
        <dbReference type="ARBA" id="ARBA00007277"/>
    </source>
</evidence>
<dbReference type="GO" id="GO:0006071">
    <property type="term" value="P:glycerol metabolic process"/>
    <property type="evidence" value="ECO:0007669"/>
    <property type="project" value="UniProtKB-KW"/>
</dbReference>
<organism evidence="10 11">
    <name type="scientific">Zingiber officinale</name>
    <name type="common">Ginger</name>
    <name type="synonym">Amomum zingiber</name>
    <dbReference type="NCBI Taxonomy" id="94328"/>
    <lineage>
        <taxon>Eukaryota</taxon>
        <taxon>Viridiplantae</taxon>
        <taxon>Streptophyta</taxon>
        <taxon>Embryophyta</taxon>
        <taxon>Tracheophyta</taxon>
        <taxon>Spermatophyta</taxon>
        <taxon>Magnoliopsida</taxon>
        <taxon>Liliopsida</taxon>
        <taxon>Zingiberales</taxon>
        <taxon>Zingiberaceae</taxon>
        <taxon>Zingiber</taxon>
    </lineage>
</organism>
<keyword evidence="5" id="KW-0378">Hydrolase</keyword>
<comment type="catalytic activity">
    <reaction evidence="7">
        <text>a sn-glycero-3-phosphodiester + H2O = an alcohol + sn-glycerol 3-phosphate + H(+)</text>
        <dbReference type="Rhea" id="RHEA:12969"/>
        <dbReference type="ChEBI" id="CHEBI:15377"/>
        <dbReference type="ChEBI" id="CHEBI:15378"/>
        <dbReference type="ChEBI" id="CHEBI:30879"/>
        <dbReference type="ChEBI" id="CHEBI:57597"/>
        <dbReference type="ChEBI" id="CHEBI:83408"/>
        <dbReference type="EC" id="3.1.4.46"/>
    </reaction>
</comment>
<evidence type="ECO:0000256" key="6">
    <source>
        <dbReference type="ARBA" id="ARBA00023180"/>
    </source>
</evidence>
<dbReference type="EC" id="3.1.4.46" evidence="2"/>
<feature type="domain" description="GP-PDE" evidence="9">
    <location>
        <begin position="73"/>
        <end position="356"/>
    </location>
</feature>
<dbReference type="GO" id="GO:0008889">
    <property type="term" value="F:glycerophosphodiester phosphodiesterase activity"/>
    <property type="evidence" value="ECO:0007669"/>
    <property type="project" value="UniProtKB-EC"/>
</dbReference>
<evidence type="ECO:0000256" key="2">
    <source>
        <dbReference type="ARBA" id="ARBA00012247"/>
    </source>
</evidence>
<keyword evidence="4" id="KW-0319">Glycerol metabolism</keyword>
<dbReference type="GO" id="GO:0006629">
    <property type="term" value="P:lipid metabolic process"/>
    <property type="evidence" value="ECO:0007669"/>
    <property type="project" value="InterPro"/>
</dbReference>
<feature type="region of interest" description="Disordered" evidence="8">
    <location>
        <begin position="393"/>
        <end position="432"/>
    </location>
</feature>
<dbReference type="InterPro" id="IPR030395">
    <property type="entry name" value="GP_PDE_dom"/>
</dbReference>
<gene>
    <name evidence="10" type="ORF">ZIOFF_033249</name>
</gene>
<dbReference type="Gene3D" id="3.20.20.190">
    <property type="entry name" value="Phosphatidylinositol (PI) phosphodiesterase"/>
    <property type="match status" value="1"/>
</dbReference>
<name>A0A8J5GI10_ZINOF</name>
<sequence length="458" mass="50599">MSDIMSDQKTPKVWCSLLGQFTQFIWFSYLLGLLDSVYPPNPLYNTPLGNIEVLLPLVNIPHMSLMVLTYGKPLIISHNGASGEYADCTDMAYQKAVDDGADVIDCSVQLTRDGTLVCMSNVDLLTITTVTRSPYSSRLSLIPEIKSSAALISQPESAYGLKRNPRYRNSGAFMRLSDFLKFALDKHLLGVLISIEHAKFMAERLRFDVVESVISALNLSGYDNTSLQVMIQSPNSSVLEMFKQLTQYKLVYKIDYTIRDADPSSVSDIQTFAHAVALSQDSIYPESNLFITGETGLIPKLHAADLDVYVYLFQNEFTSQPWDFLSDATVMINTYFVGAGVDGIITDFPGTGRRYKRHTCRKLREPPNYMLPIHDRLLLSQMSPGVMPPAMAPMPMLSTSNVTEPPLPTPPPPPPPPPTAVPSQHGGMAPSLQPTSGCQCVASAYIQLVFICGFYLLV</sequence>
<evidence type="ECO:0000256" key="7">
    <source>
        <dbReference type="ARBA" id="ARBA00047512"/>
    </source>
</evidence>
<dbReference type="SUPFAM" id="SSF51695">
    <property type="entry name" value="PLC-like phosphodiesterases"/>
    <property type="match status" value="1"/>
</dbReference>
<comment type="similarity">
    <text evidence="1">Belongs to the glycerophosphoryl diester phosphodiesterase family.</text>
</comment>